<dbReference type="Gene3D" id="3.10.450.50">
    <property type="match status" value="1"/>
</dbReference>
<dbReference type="Pfam" id="PF12680">
    <property type="entry name" value="SnoaL_2"/>
    <property type="match status" value="1"/>
</dbReference>
<comment type="caution">
    <text evidence="2">The sequence shown here is derived from an EMBL/GenBank/DDBJ whole genome shotgun (WGS) entry which is preliminary data.</text>
</comment>
<dbReference type="Proteomes" id="UP000655751">
    <property type="component" value="Unassembled WGS sequence"/>
</dbReference>
<keyword evidence="3" id="KW-1185">Reference proteome</keyword>
<reference evidence="2" key="1">
    <citation type="submission" date="2020-11" db="EMBL/GenBank/DDBJ databases">
        <title>Nocardia NEAU-351.nov., a novel actinomycete isolated from the cow dung.</title>
        <authorList>
            <person name="Zhang X."/>
        </authorList>
    </citation>
    <scope>NUCLEOTIDE SEQUENCE</scope>
    <source>
        <strain evidence="2">NEAU-351</strain>
    </source>
</reference>
<evidence type="ECO:0000259" key="1">
    <source>
        <dbReference type="Pfam" id="PF12680"/>
    </source>
</evidence>
<feature type="domain" description="SnoaL-like" evidence="1">
    <location>
        <begin position="19"/>
        <end position="116"/>
    </location>
</feature>
<dbReference type="InterPro" id="IPR037401">
    <property type="entry name" value="SnoaL-like"/>
</dbReference>
<gene>
    <name evidence="2" type="ORF">IT779_35480</name>
</gene>
<name>A0A931IGZ7_9NOCA</name>
<sequence>MTDFTYEEGSHTSDPADFVERFVDFWNSPSPERIYEILHPDVVLTQPLSPPMRGIAAAQEEFQRIWRWLPDLRAQVDRWRGDSDLLFIEFRLRAHAGNELIEWPNIDRIVLREGKAIVRTNYFDPLPLLHKVVRHPRLWWSWWRSGAARPWHTGHHIDDYTALLPRERR</sequence>
<dbReference type="InterPro" id="IPR032710">
    <property type="entry name" value="NTF2-like_dom_sf"/>
</dbReference>
<evidence type="ECO:0000313" key="3">
    <source>
        <dbReference type="Proteomes" id="UP000655751"/>
    </source>
</evidence>
<protein>
    <submittedName>
        <fullName evidence="2">Nuclear transport factor 2 family protein</fullName>
    </submittedName>
</protein>
<proteinExistence type="predicted"/>
<dbReference type="RefSeq" id="WP_196153870.1">
    <property type="nucleotide sequence ID" value="NZ_JADMLG010000026.1"/>
</dbReference>
<dbReference type="AlphaFoldDB" id="A0A931IGZ7"/>
<organism evidence="2 3">
    <name type="scientific">Nocardia bovistercoris</name>
    <dbReference type="NCBI Taxonomy" id="2785916"/>
    <lineage>
        <taxon>Bacteria</taxon>
        <taxon>Bacillati</taxon>
        <taxon>Actinomycetota</taxon>
        <taxon>Actinomycetes</taxon>
        <taxon>Mycobacteriales</taxon>
        <taxon>Nocardiaceae</taxon>
        <taxon>Nocardia</taxon>
    </lineage>
</organism>
<dbReference type="EMBL" id="JADMLG010000026">
    <property type="protein sequence ID" value="MBH0781587.1"/>
    <property type="molecule type" value="Genomic_DNA"/>
</dbReference>
<dbReference type="SUPFAM" id="SSF54427">
    <property type="entry name" value="NTF2-like"/>
    <property type="match status" value="1"/>
</dbReference>
<evidence type="ECO:0000313" key="2">
    <source>
        <dbReference type="EMBL" id="MBH0781587.1"/>
    </source>
</evidence>
<accession>A0A931IGZ7</accession>